<dbReference type="AlphaFoldDB" id="N1QAD3"/>
<evidence type="ECO:0000313" key="1">
    <source>
        <dbReference type="EMBL" id="EME88781.1"/>
    </source>
</evidence>
<dbReference type="VEuPathDB" id="FungiDB:MYCFIDRAFT_181346"/>
<keyword evidence="2" id="KW-1185">Reference proteome</keyword>
<accession>N1QAD3</accession>
<organism evidence="1 2">
    <name type="scientific">Pseudocercospora fijiensis (strain CIRAD86)</name>
    <name type="common">Black leaf streak disease fungus</name>
    <name type="synonym">Mycosphaerella fijiensis</name>
    <dbReference type="NCBI Taxonomy" id="383855"/>
    <lineage>
        <taxon>Eukaryota</taxon>
        <taxon>Fungi</taxon>
        <taxon>Dikarya</taxon>
        <taxon>Ascomycota</taxon>
        <taxon>Pezizomycotina</taxon>
        <taxon>Dothideomycetes</taxon>
        <taxon>Dothideomycetidae</taxon>
        <taxon>Mycosphaerellales</taxon>
        <taxon>Mycosphaerellaceae</taxon>
        <taxon>Pseudocercospora</taxon>
    </lineage>
</organism>
<gene>
    <name evidence="1" type="ORF">MYCFIDRAFT_181346</name>
</gene>
<evidence type="ECO:0000313" key="2">
    <source>
        <dbReference type="Proteomes" id="UP000016932"/>
    </source>
</evidence>
<proteinExistence type="predicted"/>
<dbReference type="EMBL" id="KB446555">
    <property type="protein sequence ID" value="EME88781.1"/>
    <property type="molecule type" value="Genomic_DNA"/>
</dbReference>
<dbReference type="RefSeq" id="XP_007921676.1">
    <property type="nucleotide sequence ID" value="XM_007923485.1"/>
</dbReference>
<dbReference type="Proteomes" id="UP000016932">
    <property type="component" value="Unassembled WGS sequence"/>
</dbReference>
<sequence>MALHHRVGAGMKRNHIQMVTPVSHTEVAHQALAATAEATIEEDTVGLSDLTEPDRCKRPDLFHHASTYTYPLF</sequence>
<dbReference type="HOGENOM" id="CLU_2711700_0_0_1"/>
<reference evidence="1 2" key="1">
    <citation type="journal article" date="2012" name="PLoS Pathog.">
        <title>Diverse lifestyles and strategies of plant pathogenesis encoded in the genomes of eighteen Dothideomycetes fungi.</title>
        <authorList>
            <person name="Ohm R.A."/>
            <person name="Feau N."/>
            <person name="Henrissat B."/>
            <person name="Schoch C.L."/>
            <person name="Horwitz B.A."/>
            <person name="Barry K.W."/>
            <person name="Condon B.J."/>
            <person name="Copeland A.C."/>
            <person name="Dhillon B."/>
            <person name="Glaser F."/>
            <person name="Hesse C.N."/>
            <person name="Kosti I."/>
            <person name="LaButti K."/>
            <person name="Lindquist E.A."/>
            <person name="Lucas S."/>
            <person name="Salamov A.A."/>
            <person name="Bradshaw R.E."/>
            <person name="Ciuffetti L."/>
            <person name="Hamelin R.C."/>
            <person name="Kema G.H.J."/>
            <person name="Lawrence C."/>
            <person name="Scott J.A."/>
            <person name="Spatafora J.W."/>
            <person name="Turgeon B.G."/>
            <person name="de Wit P.J.G.M."/>
            <person name="Zhong S."/>
            <person name="Goodwin S.B."/>
            <person name="Grigoriev I.V."/>
        </authorList>
    </citation>
    <scope>NUCLEOTIDE SEQUENCE [LARGE SCALE GENOMIC DNA]</scope>
    <source>
        <strain evidence="1 2">CIRAD86</strain>
    </source>
</reference>
<name>N1QAD3_PSEFD</name>
<protein>
    <submittedName>
        <fullName evidence="1">Uncharacterized protein</fullName>
    </submittedName>
</protein>
<dbReference type="KEGG" id="pfj:MYCFIDRAFT_181346"/>
<feature type="non-terminal residue" evidence="1">
    <location>
        <position position="73"/>
    </location>
</feature>
<dbReference type="GeneID" id="19334539"/>